<keyword evidence="3" id="KW-1185">Reference proteome</keyword>
<feature type="compositionally biased region" description="Low complexity" evidence="1">
    <location>
        <begin position="646"/>
        <end position="690"/>
    </location>
</feature>
<dbReference type="STRING" id="158607.A0A2P5HL88"/>
<feature type="region of interest" description="Disordered" evidence="1">
    <location>
        <begin position="1"/>
        <end position="26"/>
    </location>
</feature>
<organism evidence="2 3">
    <name type="scientific">Diaporthe helianthi</name>
    <dbReference type="NCBI Taxonomy" id="158607"/>
    <lineage>
        <taxon>Eukaryota</taxon>
        <taxon>Fungi</taxon>
        <taxon>Dikarya</taxon>
        <taxon>Ascomycota</taxon>
        <taxon>Pezizomycotina</taxon>
        <taxon>Sordariomycetes</taxon>
        <taxon>Sordariomycetidae</taxon>
        <taxon>Diaporthales</taxon>
        <taxon>Diaporthaceae</taxon>
        <taxon>Diaporthe</taxon>
    </lineage>
</organism>
<name>A0A2P5HL88_DIAHE</name>
<feature type="region of interest" description="Disordered" evidence="1">
    <location>
        <begin position="630"/>
        <end position="718"/>
    </location>
</feature>
<dbReference type="OrthoDB" id="4395072at2759"/>
<feature type="compositionally biased region" description="Low complexity" evidence="1">
    <location>
        <begin position="313"/>
        <end position="333"/>
    </location>
</feature>
<feature type="compositionally biased region" description="Polar residues" evidence="1">
    <location>
        <begin position="14"/>
        <end position="23"/>
    </location>
</feature>
<dbReference type="Proteomes" id="UP000094444">
    <property type="component" value="Unassembled WGS sequence"/>
</dbReference>
<comment type="caution">
    <text evidence="2">The sequence shown here is derived from an EMBL/GenBank/DDBJ whole genome shotgun (WGS) entry which is preliminary data.</text>
</comment>
<feature type="region of interest" description="Disordered" evidence="1">
    <location>
        <begin position="53"/>
        <end position="97"/>
    </location>
</feature>
<feature type="compositionally biased region" description="Polar residues" evidence="1">
    <location>
        <begin position="59"/>
        <end position="68"/>
    </location>
</feature>
<evidence type="ECO:0000256" key="1">
    <source>
        <dbReference type="SAM" id="MobiDB-lite"/>
    </source>
</evidence>
<sequence>MDQPHHYGAVGTSEDPTTVPSSRSRLKRWSGATVNRLYIPFSLLSFRSSRTSGSDAKRLSQQQNGGAKSSQPSDSTRSRTSTATEPRSDEQDAVEQLPALPVLGTARRGYLRSLLSLFLDGHDNDGRSICTQTATPVSAHTPMSDMCSSCICPRTLGMYEFDLNSPVVYRFSKHHQLYIGWPDVVNPPPEALVEFETETLPLLEQDLQEICAHLSQQDVRITYELRMSGHADLMTGTVTLAPTVWILYRSGTLAGNVVTAAALNQVVLELDYLQTDIEIHEGGGRIEASSDRKLVDVDLGANDDDDDDDDAISTISSNNNYNTNESTSTNASNKDSIKLSNGAVLTVHVESCRDKDTACGALVCATVQADKVHTHQSLCRLGGLLKINGKYVLGVTTAHGMLDGSGVLKGSFDNQNGVGVGDDDLLLHTPKGKAVDRDAIVLEAGDVEPGAWQPATRDAAIDFLGVSVNSRGDVAIKRAARPHGATDFALLRLRGVSSDMRNRYVPPGSDGPVTIRSTASASSSALDEGPVYILGGAGRVADAQLVWGSVFFIVRGRDFRVRRVQTSQPLGPAASGSWVVKGEVLYGVIITAYKDEPFALMMTAERLFESILGSAFSVRTVELWDGVLPEAEKPWPDMPKGRRTRSSTTTTQASSSSKTTLKRTSSTRTNAATRTQTKSSRPSTRTSSTTQVPDFQLRARRGASGQGGGGDDRGDPAELLGLHPALRGRDAREKKAAKVQVPRGNRAGKLLGGTAQVRSYLDMKLPMLVRRASKGKGKKVHRGTRSEGG</sequence>
<feature type="compositionally biased region" description="Low complexity" evidence="1">
    <location>
        <begin position="69"/>
        <end position="85"/>
    </location>
</feature>
<dbReference type="EMBL" id="MAVT02001415">
    <property type="protein sequence ID" value="POS70986.1"/>
    <property type="molecule type" value="Genomic_DNA"/>
</dbReference>
<evidence type="ECO:0000313" key="2">
    <source>
        <dbReference type="EMBL" id="POS70986.1"/>
    </source>
</evidence>
<proteinExistence type="predicted"/>
<evidence type="ECO:0000313" key="3">
    <source>
        <dbReference type="Proteomes" id="UP000094444"/>
    </source>
</evidence>
<feature type="compositionally biased region" description="Acidic residues" evidence="1">
    <location>
        <begin position="301"/>
        <end position="311"/>
    </location>
</feature>
<accession>A0A2P5HL88</accession>
<reference evidence="2" key="1">
    <citation type="submission" date="2017-09" db="EMBL/GenBank/DDBJ databases">
        <title>Polyketide synthases of a Diaporthe helianthi virulent isolate.</title>
        <authorList>
            <person name="Baroncelli R."/>
        </authorList>
    </citation>
    <scope>NUCLEOTIDE SEQUENCE [LARGE SCALE GENOMIC DNA]</scope>
    <source>
        <strain evidence="2">7/96</strain>
    </source>
</reference>
<feature type="region of interest" description="Disordered" evidence="1">
    <location>
        <begin position="300"/>
        <end position="334"/>
    </location>
</feature>
<gene>
    <name evidence="2" type="ORF">DHEL01_v210619</name>
</gene>
<protein>
    <submittedName>
        <fullName evidence="2">Uncharacterized protein</fullName>
    </submittedName>
</protein>
<dbReference type="AlphaFoldDB" id="A0A2P5HL88"/>
<dbReference type="InParanoid" id="A0A2P5HL88"/>